<evidence type="ECO:0000256" key="4">
    <source>
        <dbReference type="ARBA" id="ARBA00023163"/>
    </source>
</evidence>
<evidence type="ECO:0000256" key="2">
    <source>
        <dbReference type="ARBA" id="ARBA00023015"/>
    </source>
</evidence>
<dbReference type="InterPro" id="IPR036390">
    <property type="entry name" value="WH_DNA-bd_sf"/>
</dbReference>
<accession>A0A1H9RA32</accession>
<comment type="similarity">
    <text evidence="1">Belongs to the BlaI transcriptional regulatory family.</text>
</comment>
<dbReference type="InterPro" id="IPR005650">
    <property type="entry name" value="BlaI_family"/>
</dbReference>
<proteinExistence type="inferred from homology"/>
<keyword evidence="4" id="KW-0804">Transcription</keyword>
<keyword evidence="3" id="KW-0238">DNA-binding</keyword>
<dbReference type="Proteomes" id="UP000182584">
    <property type="component" value="Unassembled WGS sequence"/>
</dbReference>
<dbReference type="Pfam" id="PF03965">
    <property type="entry name" value="Penicillinase_R"/>
    <property type="match status" value="1"/>
</dbReference>
<reference evidence="5 6" key="1">
    <citation type="submission" date="2016-10" db="EMBL/GenBank/DDBJ databases">
        <authorList>
            <person name="de Groot N.N."/>
        </authorList>
    </citation>
    <scope>NUCLEOTIDE SEQUENCE [LARGE SCALE GENOMIC DNA]</scope>
    <source>
        <strain evidence="5 6">AR40</strain>
    </source>
</reference>
<organism evidence="5 6">
    <name type="scientific">Butyrivibrio fibrisolvens</name>
    <dbReference type="NCBI Taxonomy" id="831"/>
    <lineage>
        <taxon>Bacteria</taxon>
        <taxon>Bacillati</taxon>
        <taxon>Bacillota</taxon>
        <taxon>Clostridia</taxon>
        <taxon>Lachnospirales</taxon>
        <taxon>Lachnospiraceae</taxon>
        <taxon>Butyrivibrio</taxon>
    </lineage>
</organism>
<dbReference type="EMBL" id="FOGJ01000009">
    <property type="protein sequence ID" value="SER69405.1"/>
    <property type="molecule type" value="Genomic_DNA"/>
</dbReference>
<protein>
    <submittedName>
        <fullName evidence="5">Predicted transcriptional regulator</fullName>
    </submittedName>
</protein>
<dbReference type="GO" id="GO:0003677">
    <property type="term" value="F:DNA binding"/>
    <property type="evidence" value="ECO:0007669"/>
    <property type="project" value="UniProtKB-KW"/>
</dbReference>
<dbReference type="SUPFAM" id="SSF46785">
    <property type="entry name" value="Winged helix' DNA-binding domain"/>
    <property type="match status" value="1"/>
</dbReference>
<dbReference type="InterPro" id="IPR036388">
    <property type="entry name" value="WH-like_DNA-bd_sf"/>
</dbReference>
<keyword evidence="2" id="KW-0805">Transcription regulation</keyword>
<dbReference type="AlphaFoldDB" id="A0A1H9RA32"/>
<evidence type="ECO:0000256" key="1">
    <source>
        <dbReference type="ARBA" id="ARBA00011046"/>
    </source>
</evidence>
<dbReference type="Gene3D" id="1.10.10.10">
    <property type="entry name" value="Winged helix-like DNA-binding domain superfamily/Winged helix DNA-binding domain"/>
    <property type="match status" value="1"/>
</dbReference>
<dbReference type="GO" id="GO:0045892">
    <property type="term" value="P:negative regulation of DNA-templated transcription"/>
    <property type="evidence" value="ECO:0007669"/>
    <property type="project" value="InterPro"/>
</dbReference>
<evidence type="ECO:0000313" key="5">
    <source>
        <dbReference type="EMBL" id="SER69405.1"/>
    </source>
</evidence>
<evidence type="ECO:0000256" key="3">
    <source>
        <dbReference type="ARBA" id="ARBA00023125"/>
    </source>
</evidence>
<dbReference type="RefSeq" id="WP_081357008.1">
    <property type="nucleotide sequence ID" value="NZ_FOGJ01000009.1"/>
</dbReference>
<gene>
    <name evidence="5" type="ORF">SAMN04487884_10989</name>
</gene>
<dbReference type="OrthoDB" id="2003001at2"/>
<name>A0A1H9RA32_BUTFI</name>
<sequence length="152" mass="17429">MIIYKWNYSKNNGIKDNDMKDKNLMNPKEENLMELLWDEQKPLTTAEIGSVLKGKGWNKSTLFNTIQSLLEKGYIKVSGVERSHTQYARQFEYAMTKEEYAALFLTEKGIKRSALGNIALAMTGSSSSDEEADEELIQELENIIKQLRGNRK</sequence>
<evidence type="ECO:0000313" key="6">
    <source>
        <dbReference type="Proteomes" id="UP000182584"/>
    </source>
</evidence>